<keyword evidence="7" id="KW-1185">Reference proteome</keyword>
<dbReference type="GO" id="GO:0033555">
    <property type="term" value="P:multicellular organismal response to stress"/>
    <property type="evidence" value="ECO:0007669"/>
    <property type="project" value="Ensembl"/>
</dbReference>
<dbReference type="GeneTree" id="ENSGT00940000163913"/>
<protein>
    <submittedName>
        <fullName evidence="6">Hydroxysteroid (20-beta) dehydrogenase 2</fullName>
    </submittedName>
</protein>
<dbReference type="FunCoup" id="A0A3P8WJ18">
    <property type="interactions" value="641"/>
</dbReference>
<dbReference type="GO" id="GO:0005783">
    <property type="term" value="C:endoplasmic reticulum"/>
    <property type="evidence" value="ECO:0007669"/>
    <property type="project" value="Ensembl"/>
</dbReference>
<dbReference type="PRINTS" id="PR00080">
    <property type="entry name" value="SDRFAMILY"/>
</dbReference>
<dbReference type="PANTHER" id="PTHR43899">
    <property type="entry name" value="RH59310P"/>
    <property type="match status" value="1"/>
</dbReference>
<dbReference type="InterPro" id="IPR002347">
    <property type="entry name" value="SDR_fam"/>
</dbReference>
<dbReference type="PRINTS" id="PR00081">
    <property type="entry name" value="GDHRDH"/>
</dbReference>
<dbReference type="Gene3D" id="3.40.50.720">
    <property type="entry name" value="NAD(P)-binding Rossmann-like Domain"/>
    <property type="match status" value="1"/>
</dbReference>
<dbReference type="Ensembl" id="ENSCSET00000027822.1">
    <property type="protein sequence ID" value="ENSCSEP00000027453.1"/>
    <property type="gene ID" value="ENSCSEG00000017537.1"/>
</dbReference>
<dbReference type="PIRSF" id="PIRSF000126">
    <property type="entry name" value="11-beta-HSD1"/>
    <property type="match status" value="1"/>
</dbReference>
<dbReference type="FunFam" id="3.40.50.720:FF:000137">
    <property type="entry name" value="Hydroxysteroid (17-beta) dehydrogenase 3"/>
    <property type="match status" value="1"/>
</dbReference>
<dbReference type="OMA" id="GFNVFLH"/>
<sequence>MSVVELLTITGGLVVLYHLLALAWKCWRGLRQFVFSKFWQVDLKAYGKWAVVTGATAGIGRAYALELARRGLDVVLVSRSADKLQGVAKEIEETYGRNTCTIQVDFTEGHSIYSTIAAGLEGLEIGILVNNVGMLPCAEFAAFMEAPDIEQKSTHLVNCNILSVVQMSRLVLPAMIQRRRGLIINISSISGDHPYPFLSLYSASKTFVTVFSRCLNAEYQPLGITVQSVNPSLISTNMVKHMEVGHFVKSAPEFAVGALNTVGHSDYTNGCLAHALMDTALRILQPEWLRLSQFNLRRLRNYNLLAKKKRSITKQK</sequence>
<dbReference type="GO" id="GO:0006694">
    <property type="term" value="P:steroid biosynthetic process"/>
    <property type="evidence" value="ECO:0007669"/>
    <property type="project" value="UniProtKB-KW"/>
</dbReference>
<name>A0A3P8WJ18_CYNSE</name>
<proteinExistence type="inferred from homology"/>
<evidence type="ECO:0000313" key="7">
    <source>
        <dbReference type="Proteomes" id="UP000265120"/>
    </source>
</evidence>
<dbReference type="STRING" id="244447.ENSCSEP00000027453"/>
<feature type="transmembrane region" description="Helical" evidence="5">
    <location>
        <begin position="6"/>
        <end position="27"/>
    </location>
</feature>
<organism evidence="6 7">
    <name type="scientific">Cynoglossus semilaevis</name>
    <name type="common">Tongue sole</name>
    <dbReference type="NCBI Taxonomy" id="244447"/>
    <lineage>
        <taxon>Eukaryota</taxon>
        <taxon>Metazoa</taxon>
        <taxon>Chordata</taxon>
        <taxon>Craniata</taxon>
        <taxon>Vertebrata</taxon>
        <taxon>Euteleostomi</taxon>
        <taxon>Actinopterygii</taxon>
        <taxon>Neopterygii</taxon>
        <taxon>Teleostei</taxon>
        <taxon>Neoteleostei</taxon>
        <taxon>Acanthomorphata</taxon>
        <taxon>Carangaria</taxon>
        <taxon>Pleuronectiformes</taxon>
        <taxon>Pleuronectoidei</taxon>
        <taxon>Cynoglossidae</taxon>
        <taxon>Cynoglossinae</taxon>
        <taxon>Cynoglossus</taxon>
    </lineage>
</organism>
<evidence type="ECO:0000256" key="2">
    <source>
        <dbReference type="ARBA" id="ARBA00022955"/>
    </source>
</evidence>
<keyword evidence="1" id="KW-0521">NADP</keyword>
<dbReference type="AlphaFoldDB" id="A0A3P8WJ18"/>
<keyword evidence="2" id="KW-0443">Lipid metabolism</keyword>
<accession>A0A3P8WJ18</accession>
<evidence type="ECO:0000256" key="4">
    <source>
        <dbReference type="RuleBase" id="RU000363"/>
    </source>
</evidence>
<evidence type="ECO:0000256" key="1">
    <source>
        <dbReference type="ARBA" id="ARBA00022857"/>
    </source>
</evidence>
<keyword evidence="5" id="KW-0472">Membrane</keyword>
<evidence type="ECO:0000256" key="3">
    <source>
        <dbReference type="ARBA" id="ARBA00023002"/>
    </source>
</evidence>
<reference evidence="6" key="3">
    <citation type="submission" date="2025-09" db="UniProtKB">
        <authorList>
            <consortium name="Ensembl"/>
        </authorList>
    </citation>
    <scope>IDENTIFICATION</scope>
</reference>
<evidence type="ECO:0000256" key="5">
    <source>
        <dbReference type="SAM" id="Phobius"/>
    </source>
</evidence>
<keyword evidence="2" id="KW-0444">Lipid biosynthesis</keyword>
<dbReference type="PANTHER" id="PTHR43899:SF10">
    <property type="entry name" value="20BETA-HYDROXYSTEROID DEHYDROGENASE TYPE 2"/>
    <property type="match status" value="1"/>
</dbReference>
<keyword evidence="5" id="KW-0812">Transmembrane</keyword>
<dbReference type="CDD" id="cd05356">
    <property type="entry name" value="17beta-HSD1_like_SDR_c"/>
    <property type="match status" value="1"/>
</dbReference>
<reference evidence="6" key="2">
    <citation type="submission" date="2025-08" db="UniProtKB">
        <authorList>
            <consortium name="Ensembl"/>
        </authorList>
    </citation>
    <scope>IDENTIFICATION</scope>
</reference>
<dbReference type="GO" id="GO:0047044">
    <property type="term" value="F:androstan-3-alpha,17-beta-diol dehydrogenase (NAD+) activity"/>
    <property type="evidence" value="ECO:0007669"/>
    <property type="project" value="Ensembl"/>
</dbReference>
<dbReference type="InterPro" id="IPR051019">
    <property type="entry name" value="VLCFA-Steroid_DH"/>
</dbReference>
<keyword evidence="2" id="KW-0752">Steroid biosynthesis</keyword>
<dbReference type="SUPFAM" id="SSF51735">
    <property type="entry name" value="NAD(P)-binding Rossmann-fold domains"/>
    <property type="match status" value="1"/>
</dbReference>
<comment type="similarity">
    <text evidence="4">Belongs to the short-chain dehydrogenases/reductases (SDR) family.</text>
</comment>
<keyword evidence="3" id="KW-0560">Oxidoreductase</keyword>
<dbReference type="Proteomes" id="UP000265120">
    <property type="component" value="Chromosome 19"/>
</dbReference>
<reference evidence="6 7" key="1">
    <citation type="journal article" date="2014" name="Nat. Genet.">
        <title>Whole-genome sequence of a flatfish provides insights into ZW sex chromosome evolution and adaptation to a benthic lifestyle.</title>
        <authorList>
            <person name="Chen S."/>
            <person name="Zhang G."/>
            <person name="Shao C."/>
            <person name="Huang Q."/>
            <person name="Liu G."/>
            <person name="Zhang P."/>
            <person name="Song W."/>
            <person name="An N."/>
            <person name="Chalopin D."/>
            <person name="Volff J.N."/>
            <person name="Hong Y."/>
            <person name="Li Q."/>
            <person name="Sha Z."/>
            <person name="Zhou H."/>
            <person name="Xie M."/>
            <person name="Yu Q."/>
            <person name="Liu Y."/>
            <person name="Xiang H."/>
            <person name="Wang N."/>
            <person name="Wu K."/>
            <person name="Yang C."/>
            <person name="Zhou Q."/>
            <person name="Liao X."/>
            <person name="Yang L."/>
            <person name="Hu Q."/>
            <person name="Zhang J."/>
            <person name="Meng L."/>
            <person name="Jin L."/>
            <person name="Tian Y."/>
            <person name="Lian J."/>
            <person name="Yang J."/>
            <person name="Miao G."/>
            <person name="Liu S."/>
            <person name="Liang Z."/>
            <person name="Yan F."/>
            <person name="Li Y."/>
            <person name="Sun B."/>
            <person name="Zhang H."/>
            <person name="Zhang J."/>
            <person name="Zhu Y."/>
            <person name="Du M."/>
            <person name="Zhao Y."/>
            <person name="Schartl M."/>
            <person name="Tang Q."/>
            <person name="Wang J."/>
        </authorList>
    </citation>
    <scope>NUCLEOTIDE SEQUENCE</scope>
</reference>
<evidence type="ECO:0000313" key="6">
    <source>
        <dbReference type="Ensembl" id="ENSCSEP00000027453.1"/>
    </source>
</evidence>
<dbReference type="InParanoid" id="A0A3P8WJ18"/>
<dbReference type="Pfam" id="PF00106">
    <property type="entry name" value="adh_short"/>
    <property type="match status" value="1"/>
</dbReference>
<dbReference type="InterPro" id="IPR036291">
    <property type="entry name" value="NAD(P)-bd_dom_sf"/>
</dbReference>
<keyword evidence="5" id="KW-1133">Transmembrane helix</keyword>